<evidence type="ECO:0000256" key="8">
    <source>
        <dbReference type="SAM" id="MobiDB-lite"/>
    </source>
</evidence>
<evidence type="ECO:0000256" key="6">
    <source>
        <dbReference type="ARBA" id="ARBA00023172"/>
    </source>
</evidence>
<keyword evidence="3 7" id="KW-0863">Zinc-finger</keyword>
<dbReference type="GeneID" id="107460884"/>
<reference evidence="11" key="1">
    <citation type="journal article" date="2016" name="Nat. Genet.">
        <title>The genome sequences of Arachis duranensis and Arachis ipaensis, the diploid ancestors of cultivated peanut.</title>
        <authorList>
            <person name="Bertioli D.J."/>
            <person name="Cannon S.B."/>
            <person name="Froenicke L."/>
            <person name="Huang G."/>
            <person name="Farmer A.D."/>
            <person name="Cannon E.K."/>
            <person name="Liu X."/>
            <person name="Gao D."/>
            <person name="Clevenger J."/>
            <person name="Dash S."/>
            <person name="Ren L."/>
            <person name="Moretzsohn M.C."/>
            <person name="Shirasawa K."/>
            <person name="Huang W."/>
            <person name="Vidigal B."/>
            <person name="Abernathy B."/>
            <person name="Chu Y."/>
            <person name="Niederhuth C.E."/>
            <person name="Umale P."/>
            <person name="Araujo A.C."/>
            <person name="Kozik A."/>
            <person name="Kim K.D."/>
            <person name="Burow M.D."/>
            <person name="Varshney R.K."/>
            <person name="Wang X."/>
            <person name="Zhang X."/>
            <person name="Barkley N."/>
            <person name="Guimaraes P.M."/>
            <person name="Isobe S."/>
            <person name="Guo B."/>
            <person name="Liao B."/>
            <person name="Stalker H.T."/>
            <person name="Schmitz R.J."/>
            <person name="Scheffler B.E."/>
            <person name="Leal-Bertioli S.C."/>
            <person name="Xun X."/>
            <person name="Jackson S.A."/>
            <person name="Michelmore R."/>
            <person name="Ozias-Akins P."/>
        </authorList>
    </citation>
    <scope>NUCLEOTIDE SEQUENCE [LARGE SCALE GENOMIC DNA]</scope>
    <source>
        <strain evidence="11">cv. V14167</strain>
    </source>
</reference>
<dbReference type="InterPro" id="IPR006564">
    <property type="entry name" value="Znf_PMZ"/>
</dbReference>
<dbReference type="GO" id="GO:0006313">
    <property type="term" value="P:DNA transposition"/>
    <property type="evidence" value="ECO:0007669"/>
    <property type="project" value="InterPro"/>
</dbReference>
<dbReference type="PANTHER" id="PTHR31973:SF187">
    <property type="entry name" value="MUTATOR TRANSPOSASE MUDRA PROTEIN"/>
    <property type="match status" value="1"/>
</dbReference>
<evidence type="ECO:0000259" key="9">
    <source>
        <dbReference type="PROSITE" id="PS50158"/>
    </source>
</evidence>
<feature type="domain" description="SWIM-type" evidence="10">
    <location>
        <begin position="566"/>
        <end position="607"/>
    </location>
</feature>
<feature type="compositionally biased region" description="Basic residues" evidence="8">
    <location>
        <begin position="656"/>
        <end position="666"/>
    </location>
</feature>
<keyword evidence="2" id="KW-0479">Metal-binding</keyword>
<evidence type="ECO:0000256" key="7">
    <source>
        <dbReference type="PROSITE-ProRule" id="PRU00047"/>
    </source>
</evidence>
<gene>
    <name evidence="12" type="primary">LOC107460884</name>
</gene>
<dbReference type="SMART" id="SM00575">
    <property type="entry name" value="ZnF_PMZ"/>
    <property type="match status" value="1"/>
</dbReference>
<evidence type="ECO:0000256" key="5">
    <source>
        <dbReference type="ARBA" id="ARBA00023125"/>
    </source>
</evidence>
<feature type="domain" description="CCHC-type" evidence="9">
    <location>
        <begin position="687"/>
        <end position="701"/>
    </location>
</feature>
<dbReference type="GO" id="GO:0008270">
    <property type="term" value="F:zinc ion binding"/>
    <property type="evidence" value="ECO:0007669"/>
    <property type="project" value="UniProtKB-KW"/>
</dbReference>
<evidence type="ECO:0000313" key="12">
    <source>
        <dbReference type="RefSeq" id="XP_052107374.1"/>
    </source>
</evidence>
<evidence type="ECO:0000256" key="1">
    <source>
        <dbReference type="ARBA" id="ARBA00022578"/>
    </source>
</evidence>
<dbReference type="Pfam" id="PF10551">
    <property type="entry name" value="MULE"/>
    <property type="match status" value="1"/>
</dbReference>
<dbReference type="InterPro" id="IPR036875">
    <property type="entry name" value="Znf_CCHC_sf"/>
</dbReference>
<feature type="compositionally biased region" description="Basic and acidic residues" evidence="8">
    <location>
        <begin position="21"/>
        <end position="35"/>
    </location>
</feature>
<evidence type="ECO:0000256" key="2">
    <source>
        <dbReference type="ARBA" id="ARBA00022723"/>
    </source>
</evidence>
<dbReference type="KEGG" id="adu:107460884"/>
<feature type="compositionally biased region" description="Basic and acidic residues" evidence="8">
    <location>
        <begin position="667"/>
        <end position="676"/>
    </location>
</feature>
<dbReference type="GO" id="GO:0004803">
    <property type="term" value="F:transposase activity"/>
    <property type="evidence" value="ECO:0007669"/>
    <property type="project" value="InterPro"/>
</dbReference>
<accession>A0A9C6WIY8</accession>
<dbReference type="RefSeq" id="XP_052107374.1">
    <property type="nucleotide sequence ID" value="XM_052251414.1"/>
</dbReference>
<dbReference type="SUPFAM" id="SSF57756">
    <property type="entry name" value="Retrovirus zinc finger-like domains"/>
    <property type="match status" value="1"/>
</dbReference>
<reference evidence="12" key="2">
    <citation type="submission" date="2025-08" db="UniProtKB">
        <authorList>
            <consortium name="RefSeq"/>
        </authorList>
    </citation>
    <scope>IDENTIFICATION</scope>
    <source>
        <tissue evidence="12">Whole plant</tissue>
    </source>
</reference>
<dbReference type="InterPro" id="IPR007527">
    <property type="entry name" value="Znf_SWIM"/>
</dbReference>
<evidence type="ECO:0000256" key="3">
    <source>
        <dbReference type="ARBA" id="ARBA00022771"/>
    </source>
</evidence>
<dbReference type="InterPro" id="IPR018289">
    <property type="entry name" value="MULE_transposase_dom"/>
</dbReference>
<organism evidence="11 12">
    <name type="scientific">Arachis duranensis</name>
    <name type="common">Wild peanut</name>
    <dbReference type="NCBI Taxonomy" id="130453"/>
    <lineage>
        <taxon>Eukaryota</taxon>
        <taxon>Viridiplantae</taxon>
        <taxon>Streptophyta</taxon>
        <taxon>Embryophyta</taxon>
        <taxon>Tracheophyta</taxon>
        <taxon>Spermatophyta</taxon>
        <taxon>Magnoliopsida</taxon>
        <taxon>eudicotyledons</taxon>
        <taxon>Gunneridae</taxon>
        <taxon>Pentapetalae</taxon>
        <taxon>rosids</taxon>
        <taxon>fabids</taxon>
        <taxon>Fabales</taxon>
        <taxon>Fabaceae</taxon>
        <taxon>Papilionoideae</taxon>
        <taxon>50 kb inversion clade</taxon>
        <taxon>dalbergioids sensu lato</taxon>
        <taxon>Dalbergieae</taxon>
        <taxon>Pterocarpus clade</taxon>
        <taxon>Arachis</taxon>
    </lineage>
</organism>
<feature type="region of interest" description="Disordered" evidence="8">
    <location>
        <begin position="1"/>
        <end position="124"/>
    </location>
</feature>
<dbReference type="InterPro" id="IPR001207">
    <property type="entry name" value="Transposase_mutator"/>
</dbReference>
<keyword evidence="5" id="KW-0238">DNA-binding</keyword>
<feature type="compositionally biased region" description="Polar residues" evidence="8">
    <location>
        <begin position="59"/>
        <end position="73"/>
    </location>
</feature>
<dbReference type="Pfam" id="PF04434">
    <property type="entry name" value="SWIM"/>
    <property type="match status" value="1"/>
</dbReference>
<feature type="compositionally biased region" description="Basic residues" evidence="8">
    <location>
        <begin position="36"/>
        <end position="47"/>
    </location>
</feature>
<dbReference type="PROSITE" id="PS50158">
    <property type="entry name" value="ZF_CCHC"/>
    <property type="match status" value="1"/>
</dbReference>
<feature type="compositionally biased region" description="Basic residues" evidence="8">
    <location>
        <begin position="1"/>
        <end position="20"/>
    </location>
</feature>
<keyword evidence="1" id="KW-0815">Transposition</keyword>
<dbReference type="Proteomes" id="UP000515211">
    <property type="component" value="Chromosome 1"/>
</dbReference>
<evidence type="ECO:0000313" key="11">
    <source>
        <dbReference type="Proteomes" id="UP000515211"/>
    </source>
</evidence>
<dbReference type="GO" id="GO:0003677">
    <property type="term" value="F:DNA binding"/>
    <property type="evidence" value="ECO:0007669"/>
    <property type="project" value="UniProtKB-KW"/>
</dbReference>
<evidence type="ECO:0000256" key="4">
    <source>
        <dbReference type="ARBA" id="ARBA00022833"/>
    </source>
</evidence>
<keyword evidence="6" id="KW-0233">DNA recombination</keyword>
<sequence>MKKTKRKGGKRDKKGKKKAVEKKDNARKMDVEKRDNARKKGGPKHTTRPNDKYGPNITVGPTSTNGSTPTARPSPTAGGLEFGVGPGIAEEGDDIFSDESDGLGFESEGFDTPQSSDNEGDDFDWPQFNEEADFGDVQLQLNMEFVTLDQFKHALKDYTIAEGRRIFYVKNDNRRVRCKCASGEEKAMIAKAKCKAKRKETDAAEVDNSGENRTAIVPSSDDNECPWLIYCAWNSARGCYQIKTYEPKHTCAREFGSNMADQKWVADKLEKRLLTQPHMTHGKAFDHIKIDFNVVCSDKMIYRALRVARKRGVKGGFKAGCRPLIGLDGCHLKGYYGGQLLSAVAQDANNHFYVIAYAVVDSETKQSWKWFLQLLQEDIGNCSTEEWNFISDQQKGLLPALHEVMPNAHHRNCVRHIWKNFIGKFKDKQLKNIVWACAKSSTDAEFQHHMRRLKRMNEEAWAYLAKFQPSCWTKSYFSHWPKLDNVTNNMSEVWNAKINHYRGKPILTMLEELRCYLMRRMAKHKKILSTYTGVLAPVQQRKLEDLMKDTKFWTAQWIGDNDRNVFEVQTHSKKVGVNLGRHTCTCNMWQLTGIPCVHALAAIQKWCDRPELYVHPWLKMDAFKATYEHVMKPVNSEEYWVNTGLLSPEPPIIRRPAGRPMKKKRKADPVEDARDRSKGRRTFKVTCQKCGESGHNAKTCKGPPRLKPPPKNKGKKKGNENGSTIATGHRKKYK</sequence>
<proteinExistence type="predicted"/>
<name>A0A9C6WIY8_ARADU</name>
<evidence type="ECO:0000259" key="10">
    <source>
        <dbReference type="PROSITE" id="PS50966"/>
    </source>
</evidence>
<protein>
    <submittedName>
        <fullName evidence="12">Uncharacterized protein LOC107460884</fullName>
    </submittedName>
</protein>
<feature type="region of interest" description="Disordered" evidence="8">
    <location>
        <begin position="651"/>
        <end position="734"/>
    </location>
</feature>
<dbReference type="PROSITE" id="PS50966">
    <property type="entry name" value="ZF_SWIM"/>
    <property type="match status" value="1"/>
</dbReference>
<dbReference type="InterPro" id="IPR001878">
    <property type="entry name" value="Znf_CCHC"/>
</dbReference>
<dbReference type="PANTHER" id="PTHR31973">
    <property type="entry name" value="POLYPROTEIN, PUTATIVE-RELATED"/>
    <property type="match status" value="1"/>
</dbReference>
<feature type="compositionally biased region" description="Acidic residues" evidence="8">
    <location>
        <begin position="90"/>
        <end position="101"/>
    </location>
</feature>
<dbReference type="PROSITE" id="PS01007">
    <property type="entry name" value="TRANSPOSASE_MUTATOR"/>
    <property type="match status" value="1"/>
</dbReference>
<keyword evidence="4" id="KW-0862">Zinc</keyword>
<dbReference type="AlphaFoldDB" id="A0A9C6WIY8"/>
<keyword evidence="11" id="KW-1185">Reference proteome</keyword>